<comment type="caution">
    <text evidence="1">The sequence shown here is derived from an EMBL/GenBank/DDBJ whole genome shotgun (WGS) entry which is preliminary data.</text>
</comment>
<dbReference type="EMBL" id="JAFIRN010000006">
    <property type="protein sequence ID" value="KAG5847661.1"/>
    <property type="molecule type" value="Genomic_DNA"/>
</dbReference>
<evidence type="ECO:0000313" key="2">
    <source>
        <dbReference type="Proteomes" id="UP001044222"/>
    </source>
</evidence>
<organism evidence="1 2">
    <name type="scientific">Anguilla anguilla</name>
    <name type="common">European freshwater eel</name>
    <name type="synonym">Muraena anguilla</name>
    <dbReference type="NCBI Taxonomy" id="7936"/>
    <lineage>
        <taxon>Eukaryota</taxon>
        <taxon>Metazoa</taxon>
        <taxon>Chordata</taxon>
        <taxon>Craniata</taxon>
        <taxon>Vertebrata</taxon>
        <taxon>Euteleostomi</taxon>
        <taxon>Actinopterygii</taxon>
        <taxon>Neopterygii</taxon>
        <taxon>Teleostei</taxon>
        <taxon>Anguilliformes</taxon>
        <taxon>Anguillidae</taxon>
        <taxon>Anguilla</taxon>
    </lineage>
</organism>
<keyword evidence="2" id="KW-1185">Reference proteome</keyword>
<name>A0A9D3S035_ANGAN</name>
<sequence length="76" mass="8406">LFANGSPTSDPISFLFSFFLPVYPNSFSFVHATDTILYTHARITYYKATCSDHSCAVQLLSFPRDFAISGTSTSLL</sequence>
<accession>A0A9D3S035</accession>
<reference evidence="1" key="1">
    <citation type="submission" date="2021-01" db="EMBL/GenBank/DDBJ databases">
        <title>A chromosome-scale assembly of European eel, Anguilla anguilla.</title>
        <authorList>
            <person name="Henkel C."/>
            <person name="Jong-Raadsen S.A."/>
            <person name="Dufour S."/>
            <person name="Weltzien F.-A."/>
            <person name="Palstra A.P."/>
            <person name="Pelster B."/>
            <person name="Spaink H.P."/>
            <person name="Van Den Thillart G.E."/>
            <person name="Jansen H."/>
            <person name="Zahm M."/>
            <person name="Klopp C."/>
            <person name="Cedric C."/>
            <person name="Louis A."/>
            <person name="Berthelot C."/>
            <person name="Parey E."/>
            <person name="Roest Crollius H."/>
            <person name="Montfort J."/>
            <person name="Robinson-Rechavi M."/>
            <person name="Bucao C."/>
            <person name="Bouchez O."/>
            <person name="Gislard M."/>
            <person name="Lluch J."/>
            <person name="Milhes M."/>
            <person name="Lampietro C."/>
            <person name="Lopez Roques C."/>
            <person name="Donnadieu C."/>
            <person name="Braasch I."/>
            <person name="Desvignes T."/>
            <person name="Postlethwait J."/>
            <person name="Bobe J."/>
            <person name="Guiguen Y."/>
            <person name="Dirks R."/>
        </authorList>
    </citation>
    <scope>NUCLEOTIDE SEQUENCE</scope>
    <source>
        <strain evidence="1">Tag_6206</strain>
        <tissue evidence="1">Liver</tissue>
    </source>
</reference>
<feature type="non-terminal residue" evidence="1">
    <location>
        <position position="1"/>
    </location>
</feature>
<gene>
    <name evidence="1" type="ORF">ANANG_G00128540</name>
</gene>
<dbReference type="Proteomes" id="UP001044222">
    <property type="component" value="Chromosome 6"/>
</dbReference>
<proteinExistence type="predicted"/>
<dbReference type="AlphaFoldDB" id="A0A9D3S035"/>
<protein>
    <submittedName>
        <fullName evidence="1">Uncharacterized protein</fullName>
    </submittedName>
</protein>
<evidence type="ECO:0000313" key="1">
    <source>
        <dbReference type="EMBL" id="KAG5847661.1"/>
    </source>
</evidence>